<dbReference type="AlphaFoldDB" id="A0AAW3F9D4"/>
<evidence type="ECO:0000313" key="3">
    <source>
        <dbReference type="EMBL" id="KGC16871.1"/>
    </source>
</evidence>
<gene>
    <name evidence="3" type="ORF">DM48_3712</name>
</gene>
<keyword evidence="1" id="KW-0812">Transmembrane</keyword>
<dbReference type="Pfam" id="PF13717">
    <property type="entry name" value="Zn_ribbon_4"/>
    <property type="match status" value="1"/>
</dbReference>
<keyword evidence="1" id="KW-1133">Transmembrane helix</keyword>
<dbReference type="InterPro" id="IPR021834">
    <property type="entry name" value="DUF3426"/>
</dbReference>
<dbReference type="Pfam" id="PF11906">
    <property type="entry name" value="DUF3426"/>
    <property type="match status" value="1"/>
</dbReference>
<feature type="domain" description="Zinc finger/thioredoxin putative" evidence="2">
    <location>
        <begin position="5"/>
        <end position="38"/>
    </location>
</feature>
<comment type="caution">
    <text evidence="3">The sequence shown here is derived from an EMBL/GenBank/DDBJ whole genome shotgun (WGS) entry which is preliminary data.</text>
</comment>
<dbReference type="NCBIfam" id="TIGR02098">
    <property type="entry name" value="MJ0042_CXXC"/>
    <property type="match status" value="1"/>
</dbReference>
<reference evidence="3 4" key="1">
    <citation type="submission" date="2014-04" db="EMBL/GenBank/DDBJ databases">
        <authorList>
            <person name="Bishop-Lilly K.A."/>
            <person name="Broomall S.M."/>
            <person name="Chain P.S."/>
            <person name="Chertkov O."/>
            <person name="Coyne S.R."/>
            <person name="Daligault H.E."/>
            <person name="Davenport K.W."/>
            <person name="Erkkila T."/>
            <person name="Frey K.G."/>
            <person name="Gibbons H.S."/>
            <person name="Gu W."/>
            <person name="Jaissle J."/>
            <person name="Johnson S.L."/>
            <person name="Koroleva G.I."/>
            <person name="Ladner J.T."/>
            <person name="Lo C.-C."/>
            <person name="Minogue T.D."/>
            <person name="Munk C."/>
            <person name="Palacios G.F."/>
            <person name="Redden C.L."/>
            <person name="Rosenzweig C.N."/>
            <person name="Scholz M.B."/>
            <person name="Teshima H."/>
            <person name="Xu Y."/>
        </authorList>
    </citation>
    <scope>NUCLEOTIDE SEQUENCE [LARGE SCALE GENOMIC DNA]</scope>
    <source>
        <strain evidence="4">gladioli</strain>
    </source>
</reference>
<evidence type="ECO:0000256" key="1">
    <source>
        <dbReference type="SAM" id="Phobius"/>
    </source>
</evidence>
<dbReference type="Proteomes" id="UP000029590">
    <property type="component" value="Unassembled WGS sequence"/>
</dbReference>
<dbReference type="EMBL" id="JPGG01000015">
    <property type="protein sequence ID" value="KGC16871.1"/>
    <property type="molecule type" value="Genomic_DNA"/>
</dbReference>
<evidence type="ECO:0000259" key="2">
    <source>
        <dbReference type="Pfam" id="PF13717"/>
    </source>
</evidence>
<feature type="transmembrane region" description="Helical" evidence="1">
    <location>
        <begin position="264"/>
        <end position="285"/>
    </location>
</feature>
<dbReference type="InterPro" id="IPR011723">
    <property type="entry name" value="Znf/thioredoxin_put"/>
</dbReference>
<organism evidence="3 4">
    <name type="scientific">Burkholderia gladioli</name>
    <name type="common">Pseudomonas marginata</name>
    <name type="synonym">Phytomonas marginata</name>
    <dbReference type="NCBI Taxonomy" id="28095"/>
    <lineage>
        <taxon>Bacteria</taxon>
        <taxon>Pseudomonadati</taxon>
        <taxon>Pseudomonadota</taxon>
        <taxon>Betaproteobacteria</taxon>
        <taxon>Burkholderiales</taxon>
        <taxon>Burkholderiaceae</taxon>
        <taxon>Burkholderia</taxon>
    </lineage>
</organism>
<protein>
    <submittedName>
        <fullName evidence="3">Family finger-like domain protein</fullName>
    </submittedName>
</protein>
<accession>A0AAW3F9D4</accession>
<dbReference type="KEGG" id="bgo:BM43_1930"/>
<sequence>MPLATRCPHCETVFRIQPEHLTLHGGLARCGHCQQVFDAAHSLVDPDPELAPAIVETTPAAAGTPPQPPRVFSATAPQATPAQAADGNFTPGAWDMWAPWLDGGIDPRLRHNSGNTDATPLVPIAAVPAGEVPASEAGLMRGAPAAAGPAAASIDDPAGHADANAAASATLAPAHTASAADIAALVAALPRDAAEPSLGAAPSPVDTDMAEPQADDVRVHLAPRSATPPEAEPFAAEPEADGRVHFAMTRESPAAARGSFGRQVLGGFLAGLLLVLFLGQLAWWLREPLLARWPAAQPLFAQACATLGCTLEPPRAIDGLRLGASDLRQLDGPRVLELKVPLSNHASIALAWPSIELTLLDASNQVAARRVLPPADYVRPGTPLGAGLAAGATETLFVRIDTAPGAADGAPGIAASNFRVQIFYP</sequence>
<keyword evidence="1" id="KW-0472">Membrane</keyword>
<name>A0AAW3F9D4_BURGA</name>
<evidence type="ECO:0000313" key="4">
    <source>
        <dbReference type="Proteomes" id="UP000029590"/>
    </source>
</evidence>
<dbReference type="RefSeq" id="WP_036048323.1">
    <property type="nucleotide sequence ID" value="NZ_CADEVY010000009.1"/>
</dbReference>
<proteinExistence type="predicted"/>